<protein>
    <submittedName>
        <fullName evidence="1">Uncharacterized protein</fullName>
    </submittedName>
</protein>
<dbReference type="EMBL" id="KI546165">
    <property type="protein sequence ID" value="EST42296.1"/>
    <property type="molecule type" value="Genomic_DNA"/>
</dbReference>
<sequence>MAQQFVAHVKISRELLLQAPCEVQIVPRKSDFLHVPGVVFTVGGRTRHAD</sequence>
<accession>V6LF40</accession>
<evidence type="ECO:0000313" key="1">
    <source>
        <dbReference type="EMBL" id="EST42296.1"/>
    </source>
</evidence>
<proteinExistence type="predicted"/>
<name>V6LF40_9EUKA</name>
<dbReference type="AlphaFoldDB" id="V6LF40"/>
<organism evidence="1">
    <name type="scientific">Spironucleus salmonicida</name>
    <dbReference type="NCBI Taxonomy" id="348837"/>
    <lineage>
        <taxon>Eukaryota</taxon>
        <taxon>Metamonada</taxon>
        <taxon>Diplomonadida</taxon>
        <taxon>Hexamitidae</taxon>
        <taxon>Hexamitinae</taxon>
        <taxon>Spironucleus</taxon>
    </lineage>
</organism>
<gene>
    <name evidence="1" type="ORF">SS50377_18165</name>
</gene>
<reference evidence="1" key="1">
    <citation type="journal article" date="2014" name="PLoS Genet.">
        <title>The Genome of Spironucleus salmonicida Highlights a Fish Pathogen Adapted to Fluctuating Environments.</title>
        <authorList>
            <person name="Xu F."/>
            <person name="Jerlstrom-Hultqvist J."/>
            <person name="Einarsson E."/>
            <person name="Astvaldsson A."/>
            <person name="Svard S.G."/>
            <person name="Andersson J.O."/>
        </authorList>
    </citation>
    <scope>NUCLEOTIDE SEQUENCE</scope>
</reference>